<evidence type="ECO:0000313" key="2">
    <source>
        <dbReference type="EMBL" id="SPK72655.1"/>
    </source>
</evidence>
<dbReference type="PANTHER" id="PTHR36154:SF1">
    <property type="entry name" value="DNA-BINDING TRANSCRIPTIONAL ACTIVATOR ALPA"/>
    <property type="match status" value="1"/>
</dbReference>
<dbReference type="EMBL" id="LT991976">
    <property type="protein sequence ID" value="SPK72655.1"/>
    <property type="molecule type" value="Genomic_DNA"/>
</dbReference>
<feature type="region of interest" description="Disordered" evidence="1">
    <location>
        <begin position="42"/>
        <end position="79"/>
    </location>
</feature>
<dbReference type="SUPFAM" id="SSF46955">
    <property type="entry name" value="Putative DNA-binding domain"/>
    <property type="match status" value="1"/>
</dbReference>
<accession>A0A375IHI4</accession>
<dbReference type="InterPro" id="IPR010260">
    <property type="entry name" value="AlpA"/>
</dbReference>
<dbReference type="InterPro" id="IPR009061">
    <property type="entry name" value="DNA-bd_dom_put_sf"/>
</dbReference>
<dbReference type="Gene3D" id="1.10.238.160">
    <property type="match status" value="1"/>
</dbReference>
<dbReference type="PANTHER" id="PTHR36154">
    <property type="entry name" value="DNA-BINDING TRANSCRIPTIONAL ACTIVATOR ALPA"/>
    <property type="match status" value="1"/>
</dbReference>
<organism evidence="2 3">
    <name type="scientific">Cupriavidus taiwanensis</name>
    <dbReference type="NCBI Taxonomy" id="164546"/>
    <lineage>
        <taxon>Bacteria</taxon>
        <taxon>Pseudomonadati</taxon>
        <taxon>Pseudomonadota</taxon>
        <taxon>Betaproteobacteria</taxon>
        <taxon>Burkholderiales</taxon>
        <taxon>Burkholderiaceae</taxon>
        <taxon>Cupriavidus</taxon>
    </lineage>
</organism>
<dbReference type="InterPro" id="IPR052931">
    <property type="entry name" value="Prophage_regulatory_activator"/>
</dbReference>
<dbReference type="AlphaFoldDB" id="A0A375IHI4"/>
<dbReference type="RefSeq" id="WP_115662393.1">
    <property type="nucleotide sequence ID" value="NZ_LT991976.1"/>
</dbReference>
<gene>
    <name evidence="2" type="ORF">CT19425_80033</name>
</gene>
<sequence length="159" mass="17296">MIFSYIQHWLGSERRERNAALARIGKERCRIARVEVPVCGATGAGSTGADGAPVAASDDDDDGGGGDADPDGRRPRPSTCLNYVLPPAQPFPAHPKPERLLRLPELKTRCGLSRTTIYQYIKDGKFPPPISIGARAVAWPESDIERWIAEQIQSSSSSR</sequence>
<evidence type="ECO:0000313" key="3">
    <source>
        <dbReference type="Proteomes" id="UP000255505"/>
    </source>
</evidence>
<evidence type="ECO:0000256" key="1">
    <source>
        <dbReference type="SAM" id="MobiDB-lite"/>
    </source>
</evidence>
<reference evidence="2 3" key="1">
    <citation type="submission" date="2018-01" db="EMBL/GenBank/DDBJ databases">
        <authorList>
            <person name="Gaut B.S."/>
            <person name="Morton B.R."/>
            <person name="Clegg M.T."/>
            <person name="Duvall M.R."/>
        </authorList>
    </citation>
    <scope>NUCLEOTIDE SEQUENCE [LARGE SCALE GENOMIC DNA]</scope>
    <source>
        <strain evidence="2">Cupriavidus taiwanensis LMG 19425</strain>
    </source>
</reference>
<protein>
    <submittedName>
        <fullName evidence="2">Uncharacterized protein</fullName>
    </submittedName>
</protein>
<name>A0A375IHI4_9BURK</name>
<dbReference type="Proteomes" id="UP000255505">
    <property type="component" value="Chromosome I"/>
</dbReference>
<dbReference type="Pfam" id="PF05930">
    <property type="entry name" value="Phage_AlpA"/>
    <property type="match status" value="1"/>
</dbReference>
<proteinExistence type="predicted"/>